<keyword evidence="1" id="KW-0175">Coiled coil</keyword>
<name>A6DNP3_9BACT</name>
<feature type="coiled-coil region" evidence="1">
    <location>
        <begin position="221"/>
        <end position="248"/>
    </location>
</feature>
<keyword evidence="3" id="KW-1133">Transmembrane helix</keyword>
<dbReference type="InterPro" id="IPR008490">
    <property type="entry name" value="Transposase_InsH_N"/>
</dbReference>
<sequence>MYKNTSLEPKMANLPYFLDTTLNVDNRWVKLSTLIPWSDVEEIYALNFTSQKGPKAISARAAFGSLIIQVKLSLTDEETVETIAENPYMQYFIGLERYEQKAPFDSSMMTHFRKRFNAQGIKDIDELLHSATREKSDVSDDDSDDDQPPSNKGSIIVDASCVPADIHYPTDLGLLNKAREKTEDIIDILWRNRSNVDEKVKPRTYREIGRKSFLSIVLQKRASKKKRRQALEKQLNSVRRNLSSINELKKYADLSLLKSNLYRDLLVIDTLYQQQQYMYDNNVKSVNDRIVSIHQPHVRPIVRGKAGAHTEFGAKISISVVDGWSFLDTINFDAYNEGSELISQIEQYKDRFGYYPESAHADKIYRNKVNRAYCKKHGIRISGPCLGRPPKDLKLRKEQKEIQRQDEAVRNTVEGCFGVAKRRYKLDRIFTKIKGSSKSLIALIFMVMNLEKAMAFIAVVYFSIINTFRRIIRQVQGSSQVILFKTLIIQ</sequence>
<feature type="domain" description="Transposase InsH N-terminal" evidence="4">
    <location>
        <begin position="22"/>
        <end position="115"/>
    </location>
</feature>
<protein>
    <submittedName>
        <fullName evidence="6">Putative transposase</fullName>
    </submittedName>
</protein>
<feature type="transmembrane region" description="Helical" evidence="3">
    <location>
        <begin position="440"/>
        <end position="464"/>
    </location>
</feature>
<feature type="domain" description="Transposase DDE" evidence="5">
    <location>
        <begin position="360"/>
        <end position="451"/>
    </location>
</feature>
<organism evidence="6 7">
    <name type="scientific">Lentisphaera araneosa HTCC2155</name>
    <dbReference type="NCBI Taxonomy" id="313628"/>
    <lineage>
        <taxon>Bacteria</taxon>
        <taxon>Pseudomonadati</taxon>
        <taxon>Lentisphaerota</taxon>
        <taxon>Lentisphaeria</taxon>
        <taxon>Lentisphaerales</taxon>
        <taxon>Lentisphaeraceae</taxon>
        <taxon>Lentisphaera</taxon>
    </lineage>
</organism>
<dbReference type="InterPro" id="IPR047710">
    <property type="entry name" value="Transpos_IS5-like"/>
</dbReference>
<dbReference type="PANTHER" id="PTHR33803">
    <property type="entry name" value="IS1478 TRANSPOSASE"/>
    <property type="match status" value="1"/>
</dbReference>
<accession>A6DNP3</accession>
<keyword evidence="3" id="KW-0472">Membrane</keyword>
<dbReference type="AlphaFoldDB" id="A6DNP3"/>
<dbReference type="RefSeq" id="WP_007279481.1">
    <property type="nucleotide sequence ID" value="NZ_ABCK01000014.1"/>
</dbReference>
<keyword evidence="3" id="KW-0812">Transmembrane</keyword>
<reference evidence="6 7" key="1">
    <citation type="journal article" date="2010" name="J. Bacteriol.">
        <title>Genome sequence of Lentisphaera araneosa HTCC2155T, the type species of the order Lentisphaerales in the phylum Lentisphaerae.</title>
        <authorList>
            <person name="Thrash J.C."/>
            <person name="Cho J.C."/>
            <person name="Vergin K.L."/>
            <person name="Morris R.M."/>
            <person name="Giovannoni S.J."/>
        </authorList>
    </citation>
    <scope>NUCLEOTIDE SEQUENCE [LARGE SCALE GENOMIC DNA]</scope>
    <source>
        <strain evidence="6 7">HTCC2155</strain>
    </source>
</reference>
<dbReference type="Pfam" id="PF13586">
    <property type="entry name" value="DDE_Tnp_1_2"/>
    <property type="match status" value="1"/>
</dbReference>
<dbReference type="NCBIfam" id="NF033578">
    <property type="entry name" value="transpos_IS5_1"/>
    <property type="match status" value="1"/>
</dbReference>
<dbReference type="OrthoDB" id="1454687at2"/>
<evidence type="ECO:0000256" key="3">
    <source>
        <dbReference type="SAM" id="Phobius"/>
    </source>
</evidence>
<evidence type="ECO:0000259" key="4">
    <source>
        <dbReference type="Pfam" id="PF05598"/>
    </source>
</evidence>
<evidence type="ECO:0000259" key="5">
    <source>
        <dbReference type="Pfam" id="PF13586"/>
    </source>
</evidence>
<dbReference type="PANTHER" id="PTHR33803:SF3">
    <property type="entry name" value="BLL1974 PROTEIN"/>
    <property type="match status" value="1"/>
</dbReference>
<evidence type="ECO:0000313" key="6">
    <source>
        <dbReference type="EMBL" id="EDM26702.1"/>
    </source>
</evidence>
<feature type="region of interest" description="Disordered" evidence="2">
    <location>
        <begin position="132"/>
        <end position="155"/>
    </location>
</feature>
<evidence type="ECO:0000256" key="1">
    <source>
        <dbReference type="SAM" id="Coils"/>
    </source>
</evidence>
<dbReference type="InterPro" id="IPR025668">
    <property type="entry name" value="Tnp_DDE_dom"/>
</dbReference>
<keyword evidence="7" id="KW-1185">Reference proteome</keyword>
<dbReference type="eggNOG" id="COG3039">
    <property type="taxonomic scope" value="Bacteria"/>
</dbReference>
<dbReference type="Pfam" id="PF05598">
    <property type="entry name" value="DUF772"/>
    <property type="match status" value="1"/>
</dbReference>
<comment type="caution">
    <text evidence="6">The sequence shown here is derived from an EMBL/GenBank/DDBJ whole genome shotgun (WGS) entry which is preliminary data.</text>
</comment>
<dbReference type="EMBL" id="ABCK01000014">
    <property type="protein sequence ID" value="EDM26702.1"/>
    <property type="molecule type" value="Genomic_DNA"/>
</dbReference>
<evidence type="ECO:0000256" key="2">
    <source>
        <dbReference type="SAM" id="MobiDB-lite"/>
    </source>
</evidence>
<proteinExistence type="predicted"/>
<gene>
    <name evidence="6" type="ORF">LNTAR_18685</name>
</gene>
<dbReference type="Proteomes" id="UP000004947">
    <property type="component" value="Unassembled WGS sequence"/>
</dbReference>
<evidence type="ECO:0000313" key="7">
    <source>
        <dbReference type="Proteomes" id="UP000004947"/>
    </source>
</evidence>